<dbReference type="Gene3D" id="3.30.40.10">
    <property type="entry name" value="Zinc/RING finger domain, C3HC4 (zinc finger)"/>
    <property type="match status" value="1"/>
</dbReference>
<sequence>MADTDLENFRRYLSQYERGCATAEPDSEVEEALQHEDSPLNLGMETPRTVASTPRFALTPRSASSRGAPSPAPEVYGDVWARRDTKEANLAGSIRRRRQSAFKAKITRETDCGICFEDATMPCRTLCCGALFCMDHIAEWLHGDESESRCPSCGAICSLSTSLAREPGLHLPIPQPPPPYPTPLPPSSGASSEASSDSDHSDHDQTGPGFSEGDDEASPVRRASPKTLSAAVREPDFAANMAGKLLSIAALLIFYYVILSKNAPAPDPETEMLL</sequence>
<accession>A0A550CH59</accession>
<gene>
    <name evidence="5" type="ORF">BD626DRAFT_493853</name>
</gene>
<dbReference type="AlphaFoldDB" id="A0A550CH59"/>
<organism evidence="5 6">
    <name type="scientific">Schizophyllum amplum</name>
    <dbReference type="NCBI Taxonomy" id="97359"/>
    <lineage>
        <taxon>Eukaryota</taxon>
        <taxon>Fungi</taxon>
        <taxon>Dikarya</taxon>
        <taxon>Basidiomycota</taxon>
        <taxon>Agaricomycotina</taxon>
        <taxon>Agaricomycetes</taxon>
        <taxon>Agaricomycetidae</taxon>
        <taxon>Agaricales</taxon>
        <taxon>Schizophyllaceae</taxon>
        <taxon>Schizophyllum</taxon>
    </lineage>
</organism>
<evidence type="ECO:0000256" key="3">
    <source>
        <dbReference type="SAM" id="Phobius"/>
    </source>
</evidence>
<feature type="region of interest" description="Disordered" evidence="2">
    <location>
        <begin position="168"/>
        <end position="228"/>
    </location>
</feature>
<keyword evidence="6" id="KW-1185">Reference proteome</keyword>
<dbReference type="EMBL" id="VDMD01000008">
    <property type="protein sequence ID" value="TRM64123.1"/>
    <property type="molecule type" value="Genomic_DNA"/>
</dbReference>
<evidence type="ECO:0000256" key="1">
    <source>
        <dbReference type="PROSITE-ProRule" id="PRU00175"/>
    </source>
</evidence>
<dbReference type="InterPro" id="IPR001841">
    <property type="entry name" value="Znf_RING"/>
</dbReference>
<protein>
    <recommendedName>
        <fullName evidence="4">RING-type domain-containing protein</fullName>
    </recommendedName>
</protein>
<keyword evidence="3" id="KW-0812">Transmembrane</keyword>
<keyword evidence="1" id="KW-0863">Zinc-finger</keyword>
<feature type="transmembrane region" description="Helical" evidence="3">
    <location>
        <begin position="237"/>
        <end position="258"/>
    </location>
</feature>
<evidence type="ECO:0000256" key="2">
    <source>
        <dbReference type="SAM" id="MobiDB-lite"/>
    </source>
</evidence>
<proteinExistence type="predicted"/>
<keyword evidence="1" id="KW-0862">Zinc</keyword>
<evidence type="ECO:0000313" key="6">
    <source>
        <dbReference type="Proteomes" id="UP000320762"/>
    </source>
</evidence>
<feature type="compositionally biased region" description="Pro residues" evidence="2">
    <location>
        <begin position="173"/>
        <end position="186"/>
    </location>
</feature>
<dbReference type="GO" id="GO:0008270">
    <property type="term" value="F:zinc ion binding"/>
    <property type="evidence" value="ECO:0007669"/>
    <property type="project" value="UniProtKB-KW"/>
</dbReference>
<dbReference type="OrthoDB" id="6270329at2759"/>
<dbReference type="STRING" id="97359.A0A550CH59"/>
<evidence type="ECO:0000259" key="4">
    <source>
        <dbReference type="PROSITE" id="PS50089"/>
    </source>
</evidence>
<keyword evidence="3" id="KW-0472">Membrane</keyword>
<keyword evidence="1" id="KW-0479">Metal-binding</keyword>
<dbReference type="InterPro" id="IPR013083">
    <property type="entry name" value="Znf_RING/FYVE/PHD"/>
</dbReference>
<feature type="domain" description="RING-type" evidence="4">
    <location>
        <begin position="112"/>
        <end position="153"/>
    </location>
</feature>
<dbReference type="Proteomes" id="UP000320762">
    <property type="component" value="Unassembled WGS sequence"/>
</dbReference>
<dbReference type="PROSITE" id="PS50089">
    <property type="entry name" value="ZF_RING_2"/>
    <property type="match status" value="1"/>
</dbReference>
<comment type="caution">
    <text evidence="5">The sequence shown here is derived from an EMBL/GenBank/DDBJ whole genome shotgun (WGS) entry which is preliminary data.</text>
</comment>
<reference evidence="5 6" key="1">
    <citation type="journal article" date="2019" name="New Phytol.">
        <title>Comparative genomics reveals unique wood-decay strategies and fruiting body development in the Schizophyllaceae.</title>
        <authorList>
            <person name="Almasi E."/>
            <person name="Sahu N."/>
            <person name="Krizsan K."/>
            <person name="Balint B."/>
            <person name="Kovacs G.M."/>
            <person name="Kiss B."/>
            <person name="Cseklye J."/>
            <person name="Drula E."/>
            <person name="Henrissat B."/>
            <person name="Nagy I."/>
            <person name="Chovatia M."/>
            <person name="Adam C."/>
            <person name="LaButti K."/>
            <person name="Lipzen A."/>
            <person name="Riley R."/>
            <person name="Grigoriev I.V."/>
            <person name="Nagy L.G."/>
        </authorList>
    </citation>
    <scope>NUCLEOTIDE SEQUENCE [LARGE SCALE GENOMIC DNA]</scope>
    <source>
        <strain evidence="5 6">NL-1724</strain>
    </source>
</reference>
<evidence type="ECO:0000313" key="5">
    <source>
        <dbReference type="EMBL" id="TRM64123.1"/>
    </source>
</evidence>
<keyword evidence="3" id="KW-1133">Transmembrane helix</keyword>
<dbReference type="SUPFAM" id="SSF57850">
    <property type="entry name" value="RING/U-box"/>
    <property type="match status" value="1"/>
</dbReference>
<name>A0A550CH59_9AGAR</name>